<keyword evidence="2 8" id="KW-0963">Cytoplasm</keyword>
<dbReference type="GO" id="GO:0005524">
    <property type="term" value="F:ATP binding"/>
    <property type="evidence" value="ECO:0007669"/>
    <property type="project" value="UniProtKB-UniRule"/>
</dbReference>
<comment type="catalytic activity">
    <reaction evidence="8">
        <text>3'-dephospho-CoA + ATP = ADP + CoA + H(+)</text>
        <dbReference type="Rhea" id="RHEA:18245"/>
        <dbReference type="ChEBI" id="CHEBI:15378"/>
        <dbReference type="ChEBI" id="CHEBI:30616"/>
        <dbReference type="ChEBI" id="CHEBI:57287"/>
        <dbReference type="ChEBI" id="CHEBI:57328"/>
        <dbReference type="ChEBI" id="CHEBI:456216"/>
        <dbReference type="EC" id="2.7.1.24"/>
    </reaction>
</comment>
<evidence type="ECO:0000256" key="6">
    <source>
        <dbReference type="ARBA" id="ARBA00022840"/>
    </source>
</evidence>
<dbReference type="GO" id="GO:0015937">
    <property type="term" value="P:coenzyme A biosynthetic process"/>
    <property type="evidence" value="ECO:0007669"/>
    <property type="project" value="UniProtKB-UniRule"/>
</dbReference>
<evidence type="ECO:0000256" key="9">
    <source>
        <dbReference type="NCBIfam" id="TIGR00152"/>
    </source>
</evidence>
<comment type="function">
    <text evidence="8">Catalyzes the phosphorylation of the 3'-hydroxyl group of dephosphocoenzyme A to form coenzyme A.</text>
</comment>
<comment type="similarity">
    <text evidence="1 8">Belongs to the CoaE family.</text>
</comment>
<name>A0A3S4FIG7_SEROD</name>
<proteinExistence type="inferred from homology"/>
<keyword evidence="3 8" id="KW-0808">Transferase</keyword>
<evidence type="ECO:0000256" key="8">
    <source>
        <dbReference type="HAMAP-Rule" id="MF_00376"/>
    </source>
</evidence>
<keyword evidence="7 8" id="KW-0173">Coenzyme A biosynthesis</keyword>
<keyword evidence="5 8" id="KW-0418">Kinase</keyword>
<dbReference type="Gene3D" id="3.40.50.300">
    <property type="entry name" value="P-loop containing nucleotide triphosphate hydrolases"/>
    <property type="match status" value="1"/>
</dbReference>
<dbReference type="CDD" id="cd02022">
    <property type="entry name" value="DPCK"/>
    <property type="match status" value="1"/>
</dbReference>
<evidence type="ECO:0000256" key="2">
    <source>
        <dbReference type="ARBA" id="ARBA00022490"/>
    </source>
</evidence>
<evidence type="ECO:0000256" key="7">
    <source>
        <dbReference type="ARBA" id="ARBA00022993"/>
    </source>
</evidence>
<dbReference type="PANTHER" id="PTHR10695">
    <property type="entry name" value="DEPHOSPHO-COA KINASE-RELATED"/>
    <property type="match status" value="1"/>
</dbReference>
<dbReference type="FunFam" id="3.40.50.300:FF:000518">
    <property type="entry name" value="Dephospho-CoA kinase"/>
    <property type="match status" value="1"/>
</dbReference>
<comment type="pathway">
    <text evidence="8">Cofactor biosynthesis; coenzyme A biosynthesis; CoA from (R)-pantothenate: step 5/5.</text>
</comment>
<comment type="subcellular location">
    <subcellularLocation>
        <location evidence="8">Cytoplasm</location>
    </subcellularLocation>
</comment>
<dbReference type="GO" id="GO:0005737">
    <property type="term" value="C:cytoplasm"/>
    <property type="evidence" value="ECO:0007669"/>
    <property type="project" value="UniProtKB-SubCell"/>
</dbReference>
<evidence type="ECO:0000256" key="4">
    <source>
        <dbReference type="ARBA" id="ARBA00022741"/>
    </source>
</evidence>
<evidence type="ECO:0000313" key="10">
    <source>
        <dbReference type="EMBL" id="VDZ52526.1"/>
    </source>
</evidence>
<dbReference type="Pfam" id="PF01121">
    <property type="entry name" value="CoaE"/>
    <property type="match status" value="1"/>
</dbReference>
<dbReference type="SUPFAM" id="SSF52540">
    <property type="entry name" value="P-loop containing nucleoside triphosphate hydrolases"/>
    <property type="match status" value="1"/>
</dbReference>
<reference evidence="10 11" key="1">
    <citation type="submission" date="2018-12" db="EMBL/GenBank/DDBJ databases">
        <authorList>
            <consortium name="Pathogen Informatics"/>
        </authorList>
    </citation>
    <scope>NUCLEOTIDE SEQUENCE [LARGE SCALE GENOMIC DNA]</scope>
    <source>
        <strain evidence="10 11">NCTC11214</strain>
    </source>
</reference>
<feature type="binding site" evidence="8">
    <location>
        <begin position="28"/>
        <end position="33"/>
    </location>
    <ligand>
        <name>ATP</name>
        <dbReference type="ChEBI" id="CHEBI:30616"/>
    </ligand>
</feature>
<dbReference type="NCBIfam" id="TIGR00152">
    <property type="entry name" value="dephospho-CoA kinase"/>
    <property type="match status" value="1"/>
</dbReference>
<dbReference type="Proteomes" id="UP000281391">
    <property type="component" value="Chromosome"/>
</dbReference>
<dbReference type="UniPathway" id="UPA00241">
    <property type="reaction ID" value="UER00356"/>
</dbReference>
<evidence type="ECO:0000313" key="11">
    <source>
        <dbReference type="Proteomes" id="UP000281391"/>
    </source>
</evidence>
<evidence type="ECO:0000256" key="5">
    <source>
        <dbReference type="ARBA" id="ARBA00022777"/>
    </source>
</evidence>
<dbReference type="InterPro" id="IPR001977">
    <property type="entry name" value="Depp_CoAkinase"/>
</dbReference>
<accession>A0A3S4FIG7</accession>
<dbReference type="KEGG" id="sof:NCTC11214_00750"/>
<gene>
    <name evidence="8 10" type="primary">coaE</name>
    <name evidence="10" type="ORF">NCTC11214_00750</name>
</gene>
<dbReference type="PANTHER" id="PTHR10695:SF46">
    <property type="entry name" value="BIFUNCTIONAL COENZYME A SYNTHASE-RELATED"/>
    <property type="match status" value="1"/>
</dbReference>
<dbReference type="GO" id="GO:0004140">
    <property type="term" value="F:dephospho-CoA kinase activity"/>
    <property type="evidence" value="ECO:0007669"/>
    <property type="project" value="UniProtKB-UniRule"/>
</dbReference>
<evidence type="ECO:0000256" key="3">
    <source>
        <dbReference type="ARBA" id="ARBA00022679"/>
    </source>
</evidence>
<evidence type="ECO:0000256" key="1">
    <source>
        <dbReference type="ARBA" id="ARBA00009018"/>
    </source>
</evidence>
<dbReference type="EC" id="2.7.1.24" evidence="8 9"/>
<keyword evidence="6 8" id="KW-0067">ATP-binding</keyword>
<dbReference type="EMBL" id="LR134117">
    <property type="protein sequence ID" value="VDZ52526.1"/>
    <property type="molecule type" value="Genomic_DNA"/>
</dbReference>
<protein>
    <recommendedName>
        <fullName evidence="8 9">Dephospho-CoA kinase</fullName>
        <ecNumber evidence="8 9">2.7.1.24</ecNumber>
    </recommendedName>
    <alternativeName>
        <fullName evidence="8">Dephosphocoenzyme A kinase</fullName>
    </alternativeName>
</protein>
<dbReference type="InterPro" id="IPR027417">
    <property type="entry name" value="P-loop_NTPase"/>
</dbReference>
<organism evidence="10 11">
    <name type="scientific">Serratia odorifera</name>
    <dbReference type="NCBI Taxonomy" id="618"/>
    <lineage>
        <taxon>Bacteria</taxon>
        <taxon>Pseudomonadati</taxon>
        <taxon>Pseudomonadota</taxon>
        <taxon>Gammaproteobacteria</taxon>
        <taxon>Enterobacterales</taxon>
        <taxon>Yersiniaceae</taxon>
        <taxon>Serratia</taxon>
    </lineage>
</organism>
<keyword evidence="4 8" id="KW-0547">Nucleotide-binding</keyword>
<dbReference type="PROSITE" id="PS51219">
    <property type="entry name" value="DPCK"/>
    <property type="match status" value="1"/>
</dbReference>
<sequence length="220" mass="24383">MIRLLFFYEFRVHPQTMTYIVALTGGIGSGKSTVADAFARHGAPIVDADVIARQVVQPDTPALAAIAAHFGKEILQPDGTLDRATLRERIFSQPDEKAWLNQLLHPLIQQETQRQLAQTTHPYALWVVPLLVENHLQSRADRVLVVDVDRETQLARTIARDGISRQQAHNILSAQATREQRLAAADDVIDNSGTAQGIEPHVAALHRRYLELAASAPQQD</sequence>
<dbReference type="HAMAP" id="MF_00376">
    <property type="entry name" value="Dephospho_CoA_kinase"/>
    <property type="match status" value="1"/>
</dbReference>
<dbReference type="AlphaFoldDB" id="A0A3S4FIG7"/>